<comment type="similarity">
    <text evidence="10 11">Belongs to the gmhB family.</text>
</comment>
<feature type="site" description="Stabilizes the phosphoryl group" evidence="14">
    <location>
        <position position="108"/>
    </location>
</feature>
<comment type="subcellular location">
    <subcellularLocation>
        <location evidence="2 11">Cytoplasm</location>
    </subcellularLocation>
</comment>
<evidence type="ECO:0000256" key="2">
    <source>
        <dbReference type="ARBA" id="ARBA00004496"/>
    </source>
</evidence>
<keyword evidence="17" id="KW-1185">Reference proteome</keyword>
<evidence type="ECO:0000256" key="9">
    <source>
        <dbReference type="ARBA" id="ARBA00031828"/>
    </source>
</evidence>
<evidence type="ECO:0000256" key="5">
    <source>
        <dbReference type="ARBA" id="ARBA00022723"/>
    </source>
</evidence>
<feature type="binding site" evidence="15">
    <location>
        <position position="104"/>
    </location>
    <ligand>
        <name>Zn(2+)</name>
        <dbReference type="ChEBI" id="CHEBI:29105"/>
    </ligand>
</feature>
<dbReference type="EC" id="3.1.3.-" evidence="11"/>
<evidence type="ECO:0000256" key="3">
    <source>
        <dbReference type="ARBA" id="ARBA00011245"/>
    </source>
</evidence>
<protein>
    <recommendedName>
        <fullName evidence="9 11">D,D-heptose 1,7-bisphosphate phosphatase</fullName>
        <ecNumber evidence="11">3.1.3.-</ecNumber>
    </recommendedName>
</protein>
<dbReference type="InterPro" id="IPR006543">
    <property type="entry name" value="Histidinol-phos"/>
</dbReference>
<dbReference type="GO" id="GO:0005737">
    <property type="term" value="C:cytoplasm"/>
    <property type="evidence" value="ECO:0007669"/>
    <property type="project" value="UniProtKB-SubCell"/>
</dbReference>
<dbReference type="NCBIfam" id="TIGR01662">
    <property type="entry name" value="HAD-SF-IIIA"/>
    <property type="match status" value="1"/>
</dbReference>
<dbReference type="GO" id="GO:0046872">
    <property type="term" value="F:metal ion binding"/>
    <property type="evidence" value="ECO:0007669"/>
    <property type="project" value="UniProtKB-KW"/>
</dbReference>
<dbReference type="STRING" id="349064.SAMN05660429_02987"/>
<reference evidence="16 17" key="1">
    <citation type="submission" date="2016-10" db="EMBL/GenBank/DDBJ databases">
        <authorList>
            <person name="de Groot N.N."/>
        </authorList>
    </citation>
    <scope>NUCLEOTIDE SEQUENCE [LARGE SCALE GENOMIC DNA]</scope>
    <source>
        <strain evidence="16 17">DSM 19706</strain>
    </source>
</reference>
<feature type="active site" description="Proton donor" evidence="12">
    <location>
        <position position="10"/>
    </location>
</feature>
<feature type="site" description="Stabilizes the phosphoryl group" evidence="14">
    <location>
        <position position="50"/>
    </location>
</feature>
<feature type="site" description="Contributes to substrate recognition" evidence="14">
    <location>
        <position position="107"/>
    </location>
</feature>
<dbReference type="EMBL" id="FOHK01000020">
    <property type="protein sequence ID" value="SET89417.1"/>
    <property type="molecule type" value="Genomic_DNA"/>
</dbReference>
<organism evidence="16 17">
    <name type="scientific">Thalassotalea agarivorans</name>
    <name type="common">Thalassomonas agarivorans</name>
    <dbReference type="NCBI Taxonomy" id="349064"/>
    <lineage>
        <taxon>Bacteria</taxon>
        <taxon>Pseudomonadati</taxon>
        <taxon>Pseudomonadota</taxon>
        <taxon>Gammaproteobacteria</taxon>
        <taxon>Alteromonadales</taxon>
        <taxon>Colwelliaceae</taxon>
        <taxon>Thalassotalea</taxon>
    </lineage>
</organism>
<keyword evidence="6 11" id="KW-0378">Hydrolase</keyword>
<evidence type="ECO:0000256" key="10">
    <source>
        <dbReference type="ARBA" id="ARBA00061616"/>
    </source>
</evidence>
<gene>
    <name evidence="16" type="ORF">SAMN05660429_02987</name>
</gene>
<feature type="binding site" evidence="13">
    <location>
        <begin position="50"/>
        <end position="53"/>
    </location>
    <ligand>
        <name>substrate</name>
    </ligand>
</feature>
<dbReference type="InterPro" id="IPR013954">
    <property type="entry name" value="PNK3P"/>
</dbReference>
<dbReference type="NCBIfam" id="TIGR01656">
    <property type="entry name" value="Histidinol-ppas"/>
    <property type="match status" value="1"/>
</dbReference>
<keyword evidence="7 15" id="KW-0862">Zinc</keyword>
<feature type="binding site" evidence="15">
    <location>
        <position position="8"/>
    </location>
    <ligand>
        <name>Mg(2+)</name>
        <dbReference type="ChEBI" id="CHEBI:18420"/>
    </ligand>
</feature>
<dbReference type="AlphaFoldDB" id="A0A1I0HZ56"/>
<dbReference type="NCBIfam" id="TIGR00213">
    <property type="entry name" value="GmhB_yaeD"/>
    <property type="match status" value="1"/>
</dbReference>
<evidence type="ECO:0000313" key="17">
    <source>
        <dbReference type="Proteomes" id="UP000199308"/>
    </source>
</evidence>
<dbReference type="PANTHER" id="PTHR42891:SF1">
    <property type="entry name" value="D-GLYCERO-BETA-D-MANNO-HEPTOSE-1,7-BISPHOSPHATE 7-PHOSPHATASE"/>
    <property type="match status" value="1"/>
</dbReference>
<evidence type="ECO:0000256" key="1">
    <source>
        <dbReference type="ARBA" id="ARBA00001946"/>
    </source>
</evidence>
<accession>A0A1I0HZ56</accession>
<feature type="active site" description="Nucleophile" evidence="12">
    <location>
        <position position="8"/>
    </location>
</feature>
<dbReference type="Gene3D" id="3.40.50.1000">
    <property type="entry name" value="HAD superfamily/HAD-like"/>
    <property type="match status" value="1"/>
</dbReference>
<feature type="binding site" evidence="13">
    <location>
        <begin position="8"/>
        <end position="10"/>
    </location>
    <ligand>
        <name>substrate</name>
    </ligand>
</feature>
<keyword evidence="4 11" id="KW-0963">Cytoplasm</keyword>
<dbReference type="InterPro" id="IPR004446">
    <property type="entry name" value="Heptose_bisP_phosphatase"/>
</dbReference>
<feature type="binding site" evidence="13">
    <location>
        <begin position="107"/>
        <end position="108"/>
    </location>
    <ligand>
        <name>substrate</name>
    </ligand>
</feature>
<comment type="cofactor">
    <cofactor evidence="1 15">
        <name>Mg(2+)</name>
        <dbReference type="ChEBI" id="CHEBI:18420"/>
    </cofactor>
</comment>
<evidence type="ECO:0000256" key="15">
    <source>
        <dbReference type="PIRSR" id="PIRSR004682-4"/>
    </source>
</evidence>
<evidence type="ECO:0000256" key="11">
    <source>
        <dbReference type="PIRNR" id="PIRNR004682"/>
    </source>
</evidence>
<evidence type="ECO:0000256" key="13">
    <source>
        <dbReference type="PIRSR" id="PIRSR004682-2"/>
    </source>
</evidence>
<evidence type="ECO:0000256" key="4">
    <source>
        <dbReference type="ARBA" id="ARBA00022490"/>
    </source>
</evidence>
<evidence type="ECO:0000256" key="6">
    <source>
        <dbReference type="ARBA" id="ARBA00022801"/>
    </source>
</evidence>
<dbReference type="PIRSF" id="PIRSF004682">
    <property type="entry name" value="GmhB"/>
    <property type="match status" value="1"/>
</dbReference>
<dbReference type="FunFam" id="3.40.50.1000:FF:000037">
    <property type="entry name" value="D,D-heptose 1,7-bisphosphate phosphatase"/>
    <property type="match status" value="1"/>
</dbReference>
<dbReference type="GO" id="GO:0016791">
    <property type="term" value="F:phosphatase activity"/>
    <property type="evidence" value="ECO:0007669"/>
    <property type="project" value="InterPro"/>
</dbReference>
<feature type="binding site" evidence="15">
    <location>
        <position position="10"/>
    </location>
    <ligand>
        <name>Mg(2+)</name>
        <dbReference type="ChEBI" id="CHEBI:18420"/>
    </ligand>
</feature>
<sequence>MNKALFLDRDGIVNIDKGYVHNIADIEFVEGIFALCKKAYQQGYKIIMVTNQSGIGRGYYSEDDFTALTEWIHAAFAQKGIEVSATYFCPHHPTKGKGKYLTSCECRKPAPGMLIQAKEQNNIDFLQSIYIGDKDSDMEAAQKVGIEKRYLLRTNYPLANPFQDTIVESLHDIPL</sequence>
<feature type="binding site" evidence="13">
    <location>
        <position position="134"/>
    </location>
    <ligand>
        <name>substrate</name>
    </ligand>
</feature>
<comment type="cofactor">
    <cofactor evidence="15">
        <name>Zn(2+)</name>
        <dbReference type="ChEBI" id="CHEBI:29105"/>
    </cofactor>
</comment>
<dbReference type="GO" id="GO:0005975">
    <property type="term" value="P:carbohydrate metabolic process"/>
    <property type="evidence" value="ECO:0007669"/>
    <property type="project" value="InterPro"/>
</dbReference>
<feature type="binding site" evidence="15">
    <location>
        <position position="134"/>
    </location>
    <ligand>
        <name>Mg(2+)</name>
        <dbReference type="ChEBI" id="CHEBI:18420"/>
    </ligand>
</feature>
<keyword evidence="15" id="KW-0460">Magnesium</keyword>
<dbReference type="Pfam" id="PF08645">
    <property type="entry name" value="PNK3P"/>
    <property type="match status" value="1"/>
</dbReference>
<feature type="binding site" evidence="15">
    <location>
        <position position="91"/>
    </location>
    <ligand>
        <name>Zn(2+)</name>
        <dbReference type="ChEBI" id="CHEBI:29105"/>
    </ligand>
</feature>
<dbReference type="NCBIfam" id="NF006506">
    <property type="entry name" value="PRK08942.1"/>
    <property type="match status" value="1"/>
</dbReference>
<evidence type="ECO:0000256" key="12">
    <source>
        <dbReference type="PIRSR" id="PIRSR004682-1"/>
    </source>
</evidence>
<dbReference type="InterPro" id="IPR023214">
    <property type="entry name" value="HAD_sf"/>
</dbReference>
<feature type="binding site" evidence="13">
    <location>
        <begin position="16"/>
        <end position="19"/>
    </location>
    <ligand>
        <name>substrate</name>
    </ligand>
</feature>
<keyword evidence="5 15" id="KW-0479">Metal-binding</keyword>
<evidence type="ECO:0000256" key="8">
    <source>
        <dbReference type="ARBA" id="ARBA00023277"/>
    </source>
</evidence>
<dbReference type="RefSeq" id="WP_093332272.1">
    <property type="nucleotide sequence ID" value="NZ_AP027363.1"/>
</dbReference>
<dbReference type="CDD" id="cd07503">
    <property type="entry name" value="HAD_HisB-N"/>
    <property type="match status" value="1"/>
</dbReference>
<keyword evidence="8 11" id="KW-0119">Carbohydrate metabolism</keyword>
<feature type="binding site" evidence="15">
    <location>
        <position position="89"/>
    </location>
    <ligand>
        <name>Zn(2+)</name>
        <dbReference type="ChEBI" id="CHEBI:29105"/>
    </ligand>
</feature>
<evidence type="ECO:0000313" key="16">
    <source>
        <dbReference type="EMBL" id="SET89417.1"/>
    </source>
</evidence>
<evidence type="ECO:0000256" key="14">
    <source>
        <dbReference type="PIRSR" id="PIRSR004682-3"/>
    </source>
</evidence>
<dbReference type="InterPro" id="IPR006549">
    <property type="entry name" value="HAD-SF_hydro_IIIA"/>
</dbReference>
<feature type="binding site" evidence="15">
    <location>
        <position position="133"/>
    </location>
    <ligand>
        <name>Mg(2+)</name>
        <dbReference type="ChEBI" id="CHEBI:18420"/>
    </ligand>
</feature>
<dbReference type="SUPFAM" id="SSF56784">
    <property type="entry name" value="HAD-like"/>
    <property type="match status" value="1"/>
</dbReference>
<proteinExistence type="inferred from homology"/>
<feature type="binding site" evidence="15">
    <location>
        <position position="106"/>
    </location>
    <ligand>
        <name>Zn(2+)</name>
        <dbReference type="ChEBI" id="CHEBI:29105"/>
    </ligand>
</feature>
<dbReference type="PANTHER" id="PTHR42891">
    <property type="entry name" value="D-GLYCERO-BETA-D-MANNO-HEPTOSE-1,7-BISPHOSPHATE 7-PHOSPHATASE"/>
    <property type="match status" value="1"/>
</dbReference>
<comment type="subunit">
    <text evidence="3">Monomer.</text>
</comment>
<name>A0A1I0HZ56_THASX</name>
<dbReference type="OrthoDB" id="9781367at2"/>
<dbReference type="Proteomes" id="UP000199308">
    <property type="component" value="Unassembled WGS sequence"/>
</dbReference>
<dbReference type="InterPro" id="IPR036412">
    <property type="entry name" value="HAD-like_sf"/>
</dbReference>
<evidence type="ECO:0000256" key="7">
    <source>
        <dbReference type="ARBA" id="ARBA00022833"/>
    </source>
</evidence>